<feature type="transmembrane region" description="Helical" evidence="1">
    <location>
        <begin position="157"/>
        <end position="178"/>
    </location>
</feature>
<sequence length="251" mass="26710">MPAWLASRMAAAVAIPRGRLASLVVGFAFALGALWVACLSSIISAVDQCSAVEAAGVSVWADDTCSVTIVFAAPLAVVSLMLMAVAARREARAEAEEEDADAQSQIRELMADAEEDAGTQLREVGGDVLLDLELQPPPATVTAGPERLRLRQSDETVLFAITIIYLCAVAFLFVGHLLQAVGDALILVGFPGDDGGIALLMRFGSSLKNAPYVWLAAGHFCLIVPYVALRLRGFVKKQIDRHLLRVGVMHV</sequence>
<proteinExistence type="predicted"/>
<protein>
    <submittedName>
        <fullName evidence="2">Uncharacterized protein</fullName>
    </submittedName>
</protein>
<feature type="transmembrane region" description="Helical" evidence="1">
    <location>
        <begin position="211"/>
        <end position="229"/>
    </location>
</feature>
<dbReference type="AlphaFoldDB" id="A0A0D9X7W1"/>
<dbReference type="Gramene" id="LPERR08G12230.1">
    <property type="protein sequence ID" value="LPERR08G12230.1"/>
    <property type="gene ID" value="LPERR08G12230"/>
</dbReference>
<dbReference type="Gramene" id="LPERR08G12230.3">
    <property type="protein sequence ID" value="LPERR08G12230.3"/>
    <property type="gene ID" value="LPERR08G12230"/>
</dbReference>
<dbReference type="Gramene" id="LPERR08G12230.4">
    <property type="protein sequence ID" value="LPERR08G12230.4"/>
    <property type="gene ID" value="LPERR08G12230"/>
</dbReference>
<feature type="transmembrane region" description="Helical" evidence="1">
    <location>
        <begin position="67"/>
        <end position="87"/>
    </location>
</feature>
<dbReference type="EnsemblPlants" id="LPERR08G12230.1">
    <property type="protein sequence ID" value="LPERR08G12230.1"/>
    <property type="gene ID" value="LPERR08G12230"/>
</dbReference>
<name>A0A0D9X7W1_9ORYZ</name>
<keyword evidence="1" id="KW-1133">Transmembrane helix</keyword>
<reference evidence="2" key="3">
    <citation type="submission" date="2015-04" db="UniProtKB">
        <authorList>
            <consortium name="EnsemblPlants"/>
        </authorList>
    </citation>
    <scope>IDENTIFICATION</scope>
</reference>
<organism evidence="2 3">
    <name type="scientific">Leersia perrieri</name>
    <dbReference type="NCBI Taxonomy" id="77586"/>
    <lineage>
        <taxon>Eukaryota</taxon>
        <taxon>Viridiplantae</taxon>
        <taxon>Streptophyta</taxon>
        <taxon>Embryophyta</taxon>
        <taxon>Tracheophyta</taxon>
        <taxon>Spermatophyta</taxon>
        <taxon>Magnoliopsida</taxon>
        <taxon>Liliopsida</taxon>
        <taxon>Poales</taxon>
        <taxon>Poaceae</taxon>
        <taxon>BOP clade</taxon>
        <taxon>Oryzoideae</taxon>
        <taxon>Oryzeae</taxon>
        <taxon>Oryzinae</taxon>
        <taxon>Leersia</taxon>
    </lineage>
</organism>
<keyword evidence="3" id="KW-1185">Reference proteome</keyword>
<evidence type="ECO:0000256" key="1">
    <source>
        <dbReference type="SAM" id="Phobius"/>
    </source>
</evidence>
<evidence type="ECO:0000313" key="3">
    <source>
        <dbReference type="Proteomes" id="UP000032180"/>
    </source>
</evidence>
<accession>A0A0D9X7W1</accession>
<dbReference type="EnsemblPlants" id="LPERR08G12230.3">
    <property type="protein sequence ID" value="LPERR08G12230.3"/>
    <property type="gene ID" value="LPERR08G12230"/>
</dbReference>
<dbReference type="HOGENOM" id="CLU_1063114_0_0_1"/>
<reference evidence="2 3" key="1">
    <citation type="submission" date="2012-08" db="EMBL/GenBank/DDBJ databases">
        <title>Oryza genome evolution.</title>
        <authorList>
            <person name="Wing R.A."/>
        </authorList>
    </citation>
    <scope>NUCLEOTIDE SEQUENCE</scope>
</reference>
<evidence type="ECO:0000313" key="2">
    <source>
        <dbReference type="EnsemblPlants" id="LPERR08G12230.4"/>
    </source>
</evidence>
<dbReference type="EnsemblPlants" id="LPERR08G12230.2">
    <property type="protein sequence ID" value="LPERR08G12230.2"/>
    <property type="gene ID" value="LPERR08G12230"/>
</dbReference>
<reference evidence="2 3" key="2">
    <citation type="submission" date="2013-12" db="EMBL/GenBank/DDBJ databases">
        <authorList>
            <person name="Yu Y."/>
            <person name="Lee S."/>
            <person name="de Baynast K."/>
            <person name="Wissotski M."/>
            <person name="Liu L."/>
            <person name="Talag J."/>
            <person name="Goicoechea J."/>
            <person name="Angelova A."/>
            <person name="Jetty R."/>
            <person name="Kudrna D."/>
            <person name="Golser W."/>
            <person name="Rivera L."/>
            <person name="Zhang J."/>
            <person name="Wing R."/>
        </authorList>
    </citation>
    <scope>NUCLEOTIDE SEQUENCE</scope>
</reference>
<keyword evidence="1" id="KW-0812">Transmembrane</keyword>
<keyword evidence="1" id="KW-0472">Membrane</keyword>
<dbReference type="eggNOG" id="ENOG502R4WK">
    <property type="taxonomic scope" value="Eukaryota"/>
</dbReference>
<dbReference type="EnsemblPlants" id="LPERR08G12230.4">
    <property type="protein sequence ID" value="LPERR08G12230.4"/>
    <property type="gene ID" value="LPERR08G12230"/>
</dbReference>
<dbReference type="Gramene" id="LPERR08G12230.2">
    <property type="protein sequence ID" value="LPERR08G12230.2"/>
    <property type="gene ID" value="LPERR08G12230"/>
</dbReference>
<dbReference type="Proteomes" id="UP000032180">
    <property type="component" value="Chromosome 8"/>
</dbReference>